<evidence type="ECO:0000259" key="22">
    <source>
        <dbReference type="PROSITE" id="PS50975"/>
    </source>
</evidence>
<comment type="cofactor">
    <cofactor evidence="1">
        <name>Mn(2+)</name>
        <dbReference type="ChEBI" id="CHEBI:29035"/>
    </cofactor>
</comment>
<dbReference type="GO" id="GO:0008360">
    <property type="term" value="P:regulation of cell shape"/>
    <property type="evidence" value="ECO:0007669"/>
    <property type="project" value="UniProtKB-KW"/>
</dbReference>
<evidence type="ECO:0000256" key="17">
    <source>
        <dbReference type="ARBA" id="ARBA00047614"/>
    </source>
</evidence>
<evidence type="ECO:0000256" key="1">
    <source>
        <dbReference type="ARBA" id="ARBA00001936"/>
    </source>
</evidence>
<evidence type="ECO:0000256" key="14">
    <source>
        <dbReference type="ARBA" id="ARBA00022984"/>
    </source>
</evidence>
<keyword evidence="8 18" id="KW-0436">Ligase</keyword>
<dbReference type="InterPro" id="IPR000291">
    <property type="entry name" value="D-Ala_lig_Van_CS"/>
</dbReference>
<keyword evidence="13 18" id="KW-0133">Cell shape</keyword>
<dbReference type="GO" id="GO:0008716">
    <property type="term" value="F:D-alanine-D-alanine ligase activity"/>
    <property type="evidence" value="ECO:0007669"/>
    <property type="project" value="UniProtKB-UniRule"/>
</dbReference>
<dbReference type="OrthoDB" id="9813261at2"/>
<dbReference type="SUPFAM" id="SSF52440">
    <property type="entry name" value="PreATP-grasp domain"/>
    <property type="match status" value="1"/>
</dbReference>
<comment type="cofactor">
    <cofactor evidence="20">
        <name>Mg(2+)</name>
        <dbReference type="ChEBI" id="CHEBI:18420"/>
    </cofactor>
    <cofactor evidence="20">
        <name>Mn(2+)</name>
        <dbReference type="ChEBI" id="CHEBI:29035"/>
    </cofactor>
    <text evidence="20">Binds 2 magnesium or manganese ions per subunit.</text>
</comment>
<dbReference type="InterPro" id="IPR011761">
    <property type="entry name" value="ATP-grasp"/>
</dbReference>
<dbReference type="GO" id="GO:0005524">
    <property type="term" value="F:ATP binding"/>
    <property type="evidence" value="ECO:0007669"/>
    <property type="project" value="UniProtKB-UniRule"/>
</dbReference>
<evidence type="ECO:0000256" key="20">
    <source>
        <dbReference type="PIRSR" id="PIRSR039102-3"/>
    </source>
</evidence>
<dbReference type="Pfam" id="PF01820">
    <property type="entry name" value="Dala_Dala_lig_N"/>
    <property type="match status" value="1"/>
</dbReference>
<feature type="active site" evidence="19">
    <location>
        <position position="15"/>
    </location>
</feature>
<name>A0A451DHY3_9GAMM</name>
<evidence type="ECO:0000256" key="12">
    <source>
        <dbReference type="ARBA" id="ARBA00022842"/>
    </source>
</evidence>
<dbReference type="InterPro" id="IPR011095">
    <property type="entry name" value="Dala_Dala_lig_C"/>
</dbReference>
<comment type="pathway">
    <text evidence="4 18">Cell wall biogenesis; peptidoglycan biosynthesis.</text>
</comment>
<dbReference type="HAMAP" id="MF_00047">
    <property type="entry name" value="Dala_Dala_lig"/>
    <property type="match status" value="1"/>
</dbReference>
<comment type="similarity">
    <text evidence="5 18">Belongs to the D-alanine--D-alanine ligase family.</text>
</comment>
<comment type="catalytic activity">
    <reaction evidence="17 18">
        <text>2 D-alanine + ATP = D-alanyl-D-alanine + ADP + phosphate + H(+)</text>
        <dbReference type="Rhea" id="RHEA:11224"/>
        <dbReference type="ChEBI" id="CHEBI:15378"/>
        <dbReference type="ChEBI" id="CHEBI:30616"/>
        <dbReference type="ChEBI" id="CHEBI:43474"/>
        <dbReference type="ChEBI" id="CHEBI:57416"/>
        <dbReference type="ChEBI" id="CHEBI:57822"/>
        <dbReference type="ChEBI" id="CHEBI:456216"/>
        <dbReference type="EC" id="6.3.2.4"/>
    </reaction>
</comment>
<dbReference type="InterPro" id="IPR016185">
    <property type="entry name" value="PreATP-grasp_dom_sf"/>
</dbReference>
<keyword evidence="9 20" id="KW-0479">Metal-binding</keyword>
<dbReference type="PROSITE" id="PS50975">
    <property type="entry name" value="ATP_GRASP"/>
    <property type="match status" value="1"/>
</dbReference>
<dbReference type="EMBL" id="LR217730">
    <property type="protein sequence ID" value="VFP86260.1"/>
    <property type="molecule type" value="Genomic_DNA"/>
</dbReference>
<evidence type="ECO:0000256" key="19">
    <source>
        <dbReference type="PIRSR" id="PIRSR039102-1"/>
    </source>
</evidence>
<evidence type="ECO:0000256" key="11">
    <source>
        <dbReference type="ARBA" id="ARBA00022840"/>
    </source>
</evidence>
<evidence type="ECO:0000256" key="7">
    <source>
        <dbReference type="ARBA" id="ARBA00022490"/>
    </source>
</evidence>
<keyword evidence="15 20" id="KW-0464">Manganese</keyword>
<feature type="domain" description="ATP-grasp" evidence="22">
    <location>
        <begin position="101"/>
        <end position="303"/>
    </location>
</feature>
<evidence type="ECO:0000256" key="6">
    <source>
        <dbReference type="ARBA" id="ARBA00012216"/>
    </source>
</evidence>
<dbReference type="InterPro" id="IPR011127">
    <property type="entry name" value="Dala_Dala_lig_N"/>
</dbReference>
<dbReference type="UniPathway" id="UPA00219"/>
<dbReference type="AlphaFoldDB" id="A0A451DHY3"/>
<proteinExistence type="inferred from homology"/>
<feature type="binding site" evidence="20">
    <location>
        <position position="270"/>
    </location>
    <ligand>
        <name>Mg(2+)</name>
        <dbReference type="ChEBI" id="CHEBI:18420"/>
        <label>2</label>
    </ligand>
</feature>
<dbReference type="SUPFAM" id="SSF56059">
    <property type="entry name" value="Glutathione synthetase ATP-binding domain-like"/>
    <property type="match status" value="1"/>
</dbReference>
<organism evidence="23 24">
    <name type="scientific">Candidatus Erwinia haradaeae</name>
    <dbReference type="NCBI Taxonomy" id="1922217"/>
    <lineage>
        <taxon>Bacteria</taxon>
        <taxon>Pseudomonadati</taxon>
        <taxon>Pseudomonadota</taxon>
        <taxon>Gammaproteobacteria</taxon>
        <taxon>Enterobacterales</taxon>
        <taxon>Erwiniaceae</taxon>
        <taxon>Erwinia</taxon>
    </lineage>
</organism>
<feature type="active site" evidence="19">
    <location>
        <position position="150"/>
    </location>
</feature>
<dbReference type="FunFam" id="3.40.50.20:FF:000013">
    <property type="entry name" value="D-alanine--D-alanine ligase"/>
    <property type="match status" value="1"/>
</dbReference>
<dbReference type="Proteomes" id="UP000294343">
    <property type="component" value="Chromosome"/>
</dbReference>
<accession>A0A451DHY3</accession>
<protein>
    <recommendedName>
        <fullName evidence="6 18">D-alanine--D-alanine ligase</fullName>
        <ecNumber evidence="6 18">6.3.2.4</ecNumber>
    </recommendedName>
    <alternativeName>
        <fullName evidence="18">D-Ala-D-Ala ligase</fullName>
    </alternativeName>
    <alternativeName>
        <fullName evidence="18">D-alanylalanine synthetase</fullName>
    </alternativeName>
</protein>
<dbReference type="EC" id="6.3.2.4" evidence="6 18"/>
<comment type="function">
    <text evidence="2 18">Cell wall formation.</text>
</comment>
<dbReference type="InterPro" id="IPR005905">
    <property type="entry name" value="D_ala_D_ala"/>
</dbReference>
<dbReference type="Gene3D" id="3.30.1490.20">
    <property type="entry name" value="ATP-grasp fold, A domain"/>
    <property type="match status" value="1"/>
</dbReference>
<dbReference type="PANTHER" id="PTHR23132">
    <property type="entry name" value="D-ALANINE--D-ALANINE LIGASE"/>
    <property type="match status" value="1"/>
</dbReference>
<evidence type="ECO:0000256" key="13">
    <source>
        <dbReference type="ARBA" id="ARBA00022960"/>
    </source>
</evidence>
<keyword evidence="7 18" id="KW-0963">Cytoplasm</keyword>
<evidence type="ECO:0000256" key="21">
    <source>
        <dbReference type="PROSITE-ProRule" id="PRU00409"/>
    </source>
</evidence>
<reference evidence="23 24" key="1">
    <citation type="submission" date="2019-02" db="EMBL/GenBank/DDBJ databases">
        <authorList>
            <person name="Manzano-Marin A."/>
            <person name="Manzano-Marin A."/>
        </authorList>
    </citation>
    <scope>NUCLEOTIDE SEQUENCE [LARGE SCALE GENOMIC DNA]</scope>
    <source>
        <strain evidence="23 24">ErCipseudotsugae</strain>
    </source>
</reference>
<dbReference type="Gene3D" id="3.30.470.20">
    <property type="entry name" value="ATP-grasp fold, B domain"/>
    <property type="match status" value="1"/>
</dbReference>
<dbReference type="GO" id="GO:0071555">
    <property type="term" value="P:cell wall organization"/>
    <property type="evidence" value="ECO:0007669"/>
    <property type="project" value="UniProtKB-KW"/>
</dbReference>
<dbReference type="RefSeq" id="WP_157989425.1">
    <property type="nucleotide sequence ID" value="NZ_LR217730.1"/>
</dbReference>
<dbReference type="PIRSF" id="PIRSF039102">
    <property type="entry name" value="Ddl/VanB"/>
    <property type="match status" value="1"/>
</dbReference>
<evidence type="ECO:0000313" key="23">
    <source>
        <dbReference type="EMBL" id="VFP86260.1"/>
    </source>
</evidence>
<dbReference type="GO" id="GO:0009252">
    <property type="term" value="P:peptidoglycan biosynthetic process"/>
    <property type="evidence" value="ECO:0007669"/>
    <property type="project" value="UniProtKB-UniRule"/>
</dbReference>
<gene>
    <name evidence="23" type="primary">ddlB</name>
    <name evidence="18" type="synonym">ddl</name>
    <name evidence="23" type="ORF">ERCIPSPA2889_384</name>
</gene>
<dbReference type="PROSITE" id="PS00843">
    <property type="entry name" value="DALA_DALA_LIGASE_1"/>
    <property type="match status" value="1"/>
</dbReference>
<sequence>MVGKVAVLMGGCSSEREISLLSGQEVLNGLRDIGFDAHPIDTSNFPICQLKQEGFIKAFIALHGRGGEDGTIQAVLEYLKIPYTGSGVLASSLSIDKIQSKYLWKGYGLSTCPFISLNQSQMNGNLSDQVRKNLSHLGLPVFVKPNRAGSSLGVSRVNCMSDLEPALIKAFHYDEEILIEAFLNGDEYTIGVIGQTVLPSLRIQCSREFYSYHAKYIANDTKYFCPSGLSIEQEEDLKSLSLAAWNALGCIGCGRVDVMTDAAGRFYLLEVNTSPGMSNRSLVPIAARKAGISFLELIGRILDLAN</sequence>
<dbReference type="Pfam" id="PF07478">
    <property type="entry name" value="Dala_Dala_lig_C"/>
    <property type="match status" value="1"/>
</dbReference>
<feature type="binding site" evidence="20">
    <location>
        <position position="272"/>
    </location>
    <ligand>
        <name>Mg(2+)</name>
        <dbReference type="ChEBI" id="CHEBI:18420"/>
        <label>2</label>
    </ligand>
</feature>
<dbReference type="NCBIfam" id="NF002378">
    <property type="entry name" value="PRK01372.1"/>
    <property type="match status" value="1"/>
</dbReference>
<evidence type="ECO:0000256" key="8">
    <source>
        <dbReference type="ARBA" id="ARBA00022598"/>
    </source>
</evidence>
<dbReference type="InterPro" id="IPR013815">
    <property type="entry name" value="ATP_grasp_subdomain_1"/>
</dbReference>
<evidence type="ECO:0000256" key="15">
    <source>
        <dbReference type="ARBA" id="ARBA00023211"/>
    </source>
</evidence>
<evidence type="ECO:0000256" key="5">
    <source>
        <dbReference type="ARBA" id="ARBA00010871"/>
    </source>
</evidence>
<keyword evidence="16 18" id="KW-0961">Cell wall biogenesis/degradation</keyword>
<keyword evidence="10 21" id="KW-0547">Nucleotide-binding</keyword>
<evidence type="ECO:0000256" key="18">
    <source>
        <dbReference type="HAMAP-Rule" id="MF_00047"/>
    </source>
</evidence>
<evidence type="ECO:0000256" key="10">
    <source>
        <dbReference type="ARBA" id="ARBA00022741"/>
    </source>
</evidence>
<dbReference type="FunFam" id="3.30.470.20:FF:000008">
    <property type="entry name" value="D-alanine--D-alanine ligase"/>
    <property type="match status" value="1"/>
</dbReference>
<comment type="subcellular location">
    <subcellularLocation>
        <location evidence="3 18">Cytoplasm</location>
    </subcellularLocation>
</comment>
<evidence type="ECO:0000256" key="16">
    <source>
        <dbReference type="ARBA" id="ARBA00023316"/>
    </source>
</evidence>
<dbReference type="GO" id="GO:0005829">
    <property type="term" value="C:cytosol"/>
    <property type="evidence" value="ECO:0007669"/>
    <property type="project" value="TreeGrafter"/>
</dbReference>
<evidence type="ECO:0000256" key="4">
    <source>
        <dbReference type="ARBA" id="ARBA00004752"/>
    </source>
</evidence>
<feature type="binding site" evidence="20">
    <location>
        <position position="270"/>
    </location>
    <ligand>
        <name>Mg(2+)</name>
        <dbReference type="ChEBI" id="CHEBI:18420"/>
        <label>1</label>
    </ligand>
</feature>
<feature type="active site" evidence="19">
    <location>
        <position position="281"/>
    </location>
</feature>
<dbReference type="PANTHER" id="PTHR23132:SF23">
    <property type="entry name" value="D-ALANINE--D-ALANINE LIGASE B"/>
    <property type="match status" value="1"/>
</dbReference>
<dbReference type="Gene3D" id="3.40.50.20">
    <property type="match status" value="1"/>
</dbReference>
<evidence type="ECO:0000256" key="9">
    <source>
        <dbReference type="ARBA" id="ARBA00022723"/>
    </source>
</evidence>
<evidence type="ECO:0000313" key="24">
    <source>
        <dbReference type="Proteomes" id="UP000294343"/>
    </source>
</evidence>
<dbReference type="NCBIfam" id="TIGR01205">
    <property type="entry name" value="D_ala_D_alaTIGR"/>
    <property type="match status" value="1"/>
</dbReference>
<dbReference type="GO" id="GO:0046872">
    <property type="term" value="F:metal ion binding"/>
    <property type="evidence" value="ECO:0007669"/>
    <property type="project" value="UniProtKB-KW"/>
</dbReference>
<keyword evidence="14 18" id="KW-0573">Peptidoglycan synthesis</keyword>
<keyword evidence="11 21" id="KW-0067">ATP-binding</keyword>
<keyword evidence="12 20" id="KW-0460">Magnesium</keyword>
<dbReference type="PROSITE" id="PS00844">
    <property type="entry name" value="DALA_DALA_LIGASE_2"/>
    <property type="match status" value="1"/>
</dbReference>
<evidence type="ECO:0000256" key="3">
    <source>
        <dbReference type="ARBA" id="ARBA00004496"/>
    </source>
</evidence>
<feature type="binding site" evidence="20">
    <location>
        <position position="257"/>
    </location>
    <ligand>
        <name>Mg(2+)</name>
        <dbReference type="ChEBI" id="CHEBI:18420"/>
        <label>1</label>
    </ligand>
</feature>
<evidence type="ECO:0000256" key="2">
    <source>
        <dbReference type="ARBA" id="ARBA00003921"/>
    </source>
</evidence>